<dbReference type="PATRIC" id="fig|1453496.5.peg.531"/>
<dbReference type="Proteomes" id="UP000029986">
    <property type="component" value="Chromosome"/>
</dbReference>
<dbReference type="eggNOG" id="COG4458">
    <property type="taxonomic scope" value="Bacteria"/>
</dbReference>
<accession>A0A097QY86</accession>
<dbReference type="Pfam" id="PF10139">
    <property type="entry name" value="Virul_Fac"/>
    <property type="match status" value="2"/>
</dbReference>
<name>A0A097QY86_HAFAL</name>
<dbReference type="HOGENOM" id="CLU_016489_0_0_6"/>
<keyword evidence="2" id="KW-1185">Reference proteome</keyword>
<organism evidence="1 2">
    <name type="scientific">Hafnia alvei FB1</name>
    <dbReference type="NCBI Taxonomy" id="1453496"/>
    <lineage>
        <taxon>Bacteria</taxon>
        <taxon>Pseudomonadati</taxon>
        <taxon>Pseudomonadota</taxon>
        <taxon>Gammaproteobacteria</taxon>
        <taxon>Enterobacterales</taxon>
        <taxon>Hafniaceae</taxon>
        <taxon>Hafnia</taxon>
    </lineage>
</organism>
<proteinExistence type="predicted"/>
<dbReference type="EMBL" id="CP009706">
    <property type="protein sequence ID" value="AIU71402.1"/>
    <property type="molecule type" value="Genomic_DNA"/>
</dbReference>
<dbReference type="PIRSF" id="PIRSF034586">
    <property type="entry name" value="Vir_effector_SfrC"/>
    <property type="match status" value="1"/>
</dbReference>
<reference evidence="1 2" key="1">
    <citation type="journal article" date="2014" name="Gut Pathog.">
        <title>Gene clusters of Hafnia alvei strain FB1 important in survival and pathogenesis: a draft genome perspective.</title>
        <authorList>
            <person name="Tan J.Y."/>
            <person name="Yin W.F."/>
            <person name="Chan K.G."/>
        </authorList>
    </citation>
    <scope>NUCLEOTIDE SEQUENCE [LARGE SCALE GENOMIC DNA]</scope>
    <source>
        <strain evidence="1 2">FB1</strain>
    </source>
</reference>
<dbReference type="OrthoDB" id="1060501at2"/>
<gene>
    <name evidence="1" type="ORF">AT03_02715</name>
</gene>
<dbReference type="KEGG" id="hav:AT03_02715"/>
<sequence length="800" mass="88993">MKPLNSKQINNQLQVITQHVDLALDWLESTRQHSPRLDIEADSLRVKLHRCRYQAVSMQELPQHFPSIGFFGLSQAGKSYLISALAAGESGQLALNLAGRTLDFDSHINPGNQACGVVTRFTHRAGINNHDFPIEIAILAEYELAKAMVDAFIHDFSFDEADQERDEEFIADHLSALSALCLPEPVAGFSEDDAVALWDAVNRRIGARGKTLDRYFWPSAVRLAPYLSVDNRARLFSLLWSEQEELTAAYVGLGHILQRLSSVERVAAPLSVLVDDMQLPTEGLLSVDVLSNANSPLDFSVQVCPQVKGKTMKPVELSISELSMLAREITLPLAGTPREAQFQQMDVLDIPGLGQSLESEFEPSCSLLHVLQQAKVYGLLERYADNQQIAALMVCTAATARSQTHSAGKVLAHWAKAMRSDAEHRKPTLIWALTAFDQRVTQGKNYDEAVQRHVGLPGDSWGSMLVTDKSGVRRMVDYLATEANSDATLRQLAMKLEALRRELAENLLGNWLLLSEQQEEQEKQRIAQILLKTLQTRTGVHGELLERLLPTRDELRRLYLQQRLQQRFVAESAAQSGDNTLPIMNGDPFGIEMNIDLVADVVSETSAIEQQALPEGNFATQAYQYWVNHLRNLSENGALLTLLGVAKPELELLLQELITASVRMEIPRSLSQTLFNTELAGVDNQMLADRQVSRVLGVLGNFVAWLGFQNVAEAKKPDSRVNRGQKIFAKPPAMNAASWGKSQRLTKLSAAPSNNTGFYIYDWLVGLSEMIIQNQGYSAARELSQQQEMQLRRIVESLAA</sequence>
<dbReference type="RefSeq" id="WP_025802381.1">
    <property type="nucleotide sequence ID" value="NZ_CP009706.1"/>
</dbReference>
<protein>
    <recommendedName>
        <fullName evidence="3">Virulence factor</fullName>
    </recommendedName>
</protein>
<dbReference type="AlphaFoldDB" id="A0A097QY86"/>
<evidence type="ECO:0000313" key="2">
    <source>
        <dbReference type="Proteomes" id="UP000029986"/>
    </source>
</evidence>
<evidence type="ECO:0000313" key="1">
    <source>
        <dbReference type="EMBL" id="AIU71402.1"/>
    </source>
</evidence>
<dbReference type="InterPro" id="IPR017030">
    <property type="entry name" value="Vir_effector_SfrC"/>
</dbReference>
<evidence type="ECO:0008006" key="3">
    <source>
        <dbReference type="Google" id="ProtNLM"/>
    </source>
</evidence>